<keyword evidence="5" id="KW-1185">Reference proteome</keyword>
<organism evidence="4 5">
    <name type="scientific">Cichlidogyrus casuarinus</name>
    <dbReference type="NCBI Taxonomy" id="1844966"/>
    <lineage>
        <taxon>Eukaryota</taxon>
        <taxon>Metazoa</taxon>
        <taxon>Spiralia</taxon>
        <taxon>Lophotrochozoa</taxon>
        <taxon>Platyhelminthes</taxon>
        <taxon>Monogenea</taxon>
        <taxon>Monopisthocotylea</taxon>
        <taxon>Dactylogyridea</taxon>
        <taxon>Ancyrocephalidae</taxon>
        <taxon>Cichlidogyrus</taxon>
    </lineage>
</organism>
<comment type="caution">
    <text evidence="4">The sequence shown here is derived from an EMBL/GenBank/DDBJ whole genome shotgun (WGS) entry which is preliminary data.</text>
</comment>
<feature type="coiled-coil region" evidence="1">
    <location>
        <begin position="90"/>
        <end position="158"/>
    </location>
</feature>
<dbReference type="InterPro" id="IPR013761">
    <property type="entry name" value="SAM/pointed_sf"/>
</dbReference>
<gene>
    <name evidence="4" type="primary">LRSAM1</name>
    <name evidence="4" type="ORF">Ciccas_006618</name>
</gene>
<proteinExistence type="predicted"/>
<evidence type="ECO:0000256" key="1">
    <source>
        <dbReference type="SAM" id="Coils"/>
    </source>
</evidence>
<name>A0ABD2Q595_9PLAT</name>
<keyword evidence="1" id="KW-0175">Coiled coil</keyword>
<feature type="domain" description="SAM" evidence="3">
    <location>
        <begin position="152"/>
        <end position="244"/>
    </location>
</feature>
<dbReference type="InterPro" id="IPR001660">
    <property type="entry name" value="SAM"/>
</dbReference>
<accession>A0ABD2Q595</accession>
<sequence>MESMLIATEGARQKYSEEKDKYRQRVVNSAANEQEEMNSLVVMLSLNKGQKSEMLNKLLQEETAQKAAFTKLQHMKDSQTQRLTQEIKMVELELCKLSRLEQERKQETQEWHTGLLETQRVQLVELLRQLSRAKEERRQELDQRMLEMQQAKQQDEIDFWLVQYQRLLDKMPERLDKKRNPLDAQVDKVLTLADAEDFRPHFVRNRIDWPTLCSMGDSDLARIGVYAAGIRHKIIDNVNALFKTGDQTPSAPPKEQEPSAPSEEMAPSAPPEGSTVTVARVCNECCICMQSEVRFKFCYYLNKVAPVGDPK</sequence>
<dbReference type="AlphaFoldDB" id="A0ABD2Q595"/>
<dbReference type="SUPFAM" id="SSF47769">
    <property type="entry name" value="SAM/Pointed domain"/>
    <property type="match status" value="1"/>
</dbReference>
<protein>
    <submittedName>
        <fullName evidence="4">E3 ubiquitin-protein ligase lrsam1</fullName>
    </submittedName>
</protein>
<evidence type="ECO:0000313" key="4">
    <source>
        <dbReference type="EMBL" id="KAL3314764.1"/>
    </source>
</evidence>
<dbReference type="EMBL" id="JBJKFK010000913">
    <property type="protein sequence ID" value="KAL3314764.1"/>
    <property type="molecule type" value="Genomic_DNA"/>
</dbReference>
<dbReference type="PROSITE" id="PS50105">
    <property type="entry name" value="SAM_DOMAIN"/>
    <property type="match status" value="1"/>
</dbReference>
<feature type="compositionally biased region" description="Low complexity" evidence="2">
    <location>
        <begin position="258"/>
        <end position="267"/>
    </location>
</feature>
<reference evidence="4 5" key="1">
    <citation type="submission" date="2024-11" db="EMBL/GenBank/DDBJ databases">
        <title>Adaptive evolution of stress response genes in parasites aligns with host niche diversity.</title>
        <authorList>
            <person name="Hahn C."/>
            <person name="Resl P."/>
        </authorList>
    </citation>
    <scope>NUCLEOTIDE SEQUENCE [LARGE SCALE GENOMIC DNA]</scope>
    <source>
        <strain evidence="4">EGGRZ-B1_66</strain>
        <tissue evidence="4">Body</tissue>
    </source>
</reference>
<feature type="region of interest" description="Disordered" evidence="2">
    <location>
        <begin position="244"/>
        <end position="273"/>
    </location>
</feature>
<dbReference type="Gene3D" id="1.10.150.50">
    <property type="entry name" value="Transcription Factor, Ets-1"/>
    <property type="match status" value="1"/>
</dbReference>
<evidence type="ECO:0000259" key="3">
    <source>
        <dbReference type="PROSITE" id="PS50105"/>
    </source>
</evidence>
<evidence type="ECO:0000256" key="2">
    <source>
        <dbReference type="SAM" id="MobiDB-lite"/>
    </source>
</evidence>
<evidence type="ECO:0000313" key="5">
    <source>
        <dbReference type="Proteomes" id="UP001626550"/>
    </source>
</evidence>
<dbReference type="Proteomes" id="UP001626550">
    <property type="component" value="Unassembled WGS sequence"/>
</dbReference>